<dbReference type="InterPro" id="IPR036388">
    <property type="entry name" value="WH-like_DNA-bd_sf"/>
</dbReference>
<dbReference type="SUPFAM" id="SSF46785">
    <property type="entry name" value="Winged helix' DNA-binding domain"/>
    <property type="match status" value="2"/>
</dbReference>
<accession>A0ABT0MD29</accession>
<evidence type="ECO:0000313" key="4">
    <source>
        <dbReference type="Proteomes" id="UP001203004"/>
    </source>
</evidence>
<feature type="domain" description="Initiator Rep protein WH1" evidence="2">
    <location>
        <begin position="42"/>
        <end position="170"/>
    </location>
</feature>
<dbReference type="Pfam" id="PF21205">
    <property type="entry name" value="Rep3_C"/>
    <property type="match status" value="1"/>
</dbReference>
<organism evidence="3 4">
    <name type="scientific">Sporolactobacillus mangiferae</name>
    <dbReference type="NCBI Taxonomy" id="2940498"/>
    <lineage>
        <taxon>Bacteria</taxon>
        <taxon>Bacillati</taxon>
        <taxon>Bacillota</taxon>
        <taxon>Bacilli</taxon>
        <taxon>Bacillales</taxon>
        <taxon>Sporolactobacillaceae</taxon>
        <taxon>Sporolactobacillus</taxon>
    </lineage>
</organism>
<dbReference type="InterPro" id="IPR000525">
    <property type="entry name" value="Initiator_Rep_WH1"/>
</dbReference>
<dbReference type="Proteomes" id="UP001203004">
    <property type="component" value="Unassembled WGS sequence"/>
</dbReference>
<evidence type="ECO:0000256" key="1">
    <source>
        <dbReference type="ARBA" id="ARBA00038283"/>
    </source>
</evidence>
<comment type="caution">
    <text evidence="3">The sequence shown here is derived from an EMBL/GenBank/DDBJ whole genome shotgun (WGS) entry which is preliminary data.</text>
</comment>
<dbReference type="EMBL" id="JAMAST010000022">
    <property type="protein sequence ID" value="MCL1632784.1"/>
    <property type="molecule type" value="Genomic_DNA"/>
</dbReference>
<evidence type="ECO:0000313" key="3">
    <source>
        <dbReference type="EMBL" id="MCL1632784.1"/>
    </source>
</evidence>
<proteinExistence type="inferred from homology"/>
<dbReference type="Pfam" id="PF01051">
    <property type="entry name" value="Rep3_N"/>
    <property type="match status" value="1"/>
</dbReference>
<gene>
    <name evidence="3" type="ORF">M3N64_12720</name>
</gene>
<reference evidence="3 4" key="1">
    <citation type="submission" date="2022-05" db="EMBL/GenBank/DDBJ databases">
        <title>Sporolactobacillus sp nov CPB3-1, isolated from tree bark (Mangifera indica L.).</title>
        <authorList>
            <person name="Phuengjayaem S."/>
            <person name="Tanasupawat S."/>
        </authorList>
    </citation>
    <scope>NUCLEOTIDE SEQUENCE [LARGE SCALE GENOMIC DNA]</scope>
    <source>
        <strain evidence="3 4">CPB3-1</strain>
    </source>
</reference>
<sequence>MCESKKNKSDKVVLKPIKDRINWSSRARRLFKETHQHIGGLEENQLLFYLIKHCMIQTDHPYTRFSPQDVASFSADLPSDPTLLKGVLRKISNHTFWLMLPDDSECEVLTGWIHRAVYDKHQNKFIVELSPALYPYITSLHEYFRKEDYSVFEEAVHLKSKYSARLYEMFRIHEKTDELTLTLEQMRYLMGIEGDKLNRWIDLKRRAIDPAVDEINQIGKYKITYETLKSGRAIVKVSFRIRLL</sequence>
<name>A0ABT0MD29_9BACL</name>
<evidence type="ECO:0000259" key="2">
    <source>
        <dbReference type="Pfam" id="PF01051"/>
    </source>
</evidence>
<comment type="similarity">
    <text evidence="1">Belongs to the initiator RepB protein family.</text>
</comment>
<dbReference type="Gene3D" id="1.10.10.10">
    <property type="entry name" value="Winged helix-like DNA-binding domain superfamily/Winged helix DNA-binding domain"/>
    <property type="match status" value="2"/>
</dbReference>
<dbReference type="InterPro" id="IPR036390">
    <property type="entry name" value="WH_DNA-bd_sf"/>
</dbReference>
<keyword evidence="4" id="KW-1185">Reference proteome</keyword>
<dbReference type="RefSeq" id="WP_249103061.1">
    <property type="nucleotide sequence ID" value="NZ_JAMAST010000022.1"/>
</dbReference>
<protein>
    <submittedName>
        <fullName evidence="3">Replication initiation protein</fullName>
    </submittedName>
</protein>